<protein>
    <submittedName>
        <fullName evidence="1">Uncharacterized protein</fullName>
    </submittedName>
</protein>
<dbReference type="Proteomes" id="UP000010411">
    <property type="component" value="Unassembled WGS sequence"/>
</dbReference>
<gene>
    <name evidence="1" type="ORF">STRIP9103_04380</name>
</gene>
<proteinExistence type="predicted"/>
<dbReference type="EMBL" id="AEJC01000319">
    <property type="protein sequence ID" value="EKX65061.1"/>
    <property type="molecule type" value="Genomic_DNA"/>
</dbReference>
<name>L1KW58_9ACTN</name>
<dbReference type="AlphaFoldDB" id="L1KW58"/>
<reference evidence="1 2" key="1">
    <citation type="submission" date="2012-11" db="EMBL/GenBank/DDBJ databases">
        <authorList>
            <person name="Huguet-Tapia J.C."/>
            <person name="Durkin A.S."/>
            <person name="Pettis G.S."/>
            <person name="Badger J.H."/>
        </authorList>
    </citation>
    <scope>NUCLEOTIDE SEQUENCE [LARGE SCALE GENOMIC DNA]</scope>
    <source>
        <strain evidence="1 2">91-03</strain>
    </source>
</reference>
<evidence type="ECO:0000313" key="2">
    <source>
        <dbReference type="Proteomes" id="UP000010411"/>
    </source>
</evidence>
<sequence>MRVPPAVRPGCAHGCPCAGRQNADSFPRVGGCSAQKGRQSMAATRHRSTARRFVRSACRIMASIVGTDRRTCHRRVVF</sequence>
<accession>L1KW58</accession>
<keyword evidence="2" id="KW-1185">Reference proteome</keyword>
<evidence type="ECO:0000313" key="1">
    <source>
        <dbReference type="EMBL" id="EKX65061.1"/>
    </source>
</evidence>
<organism evidence="1 2">
    <name type="scientific">Streptomyces ipomoeae 91-03</name>
    <dbReference type="NCBI Taxonomy" id="698759"/>
    <lineage>
        <taxon>Bacteria</taxon>
        <taxon>Bacillati</taxon>
        <taxon>Actinomycetota</taxon>
        <taxon>Actinomycetes</taxon>
        <taxon>Kitasatosporales</taxon>
        <taxon>Streptomycetaceae</taxon>
        <taxon>Streptomyces</taxon>
    </lineage>
</organism>
<comment type="caution">
    <text evidence="1">The sequence shown here is derived from an EMBL/GenBank/DDBJ whole genome shotgun (WGS) entry which is preliminary data.</text>
</comment>